<gene>
    <name evidence="3" type="ORF">GRI99_09835</name>
</gene>
<dbReference type="InterPro" id="IPR037401">
    <property type="entry name" value="SnoaL-like"/>
</dbReference>
<dbReference type="SUPFAM" id="SSF54427">
    <property type="entry name" value="NTF2-like"/>
    <property type="match status" value="1"/>
</dbReference>
<proteinExistence type="predicted"/>
<dbReference type="Pfam" id="PF12680">
    <property type="entry name" value="SnoaL_2"/>
    <property type="match status" value="1"/>
</dbReference>
<accession>A0A844YZP5</accession>
<sequence length="146" mass="15833">MRRALLPLALLVGACSAEPPADTDAANRAVVTDFARLFYTERDVPAAFETYVAEDYIQHNPGVADGREAAVAALAGMFAEAGREFRIKQILVDGDMAVIHVHAIPAPGERGASVFDMYRLEDGKIVEHWDAIQPVPETSANAHPMF</sequence>
<organism evidence="3 4">
    <name type="scientific">Alteraurantiacibacter buctensis</name>
    <dbReference type="NCBI Taxonomy" id="1503981"/>
    <lineage>
        <taxon>Bacteria</taxon>
        <taxon>Pseudomonadati</taxon>
        <taxon>Pseudomonadota</taxon>
        <taxon>Alphaproteobacteria</taxon>
        <taxon>Sphingomonadales</taxon>
        <taxon>Erythrobacteraceae</taxon>
        <taxon>Alteraurantiacibacter</taxon>
    </lineage>
</organism>
<dbReference type="InterPro" id="IPR032710">
    <property type="entry name" value="NTF2-like_dom_sf"/>
</dbReference>
<evidence type="ECO:0000313" key="4">
    <source>
        <dbReference type="Proteomes" id="UP000466966"/>
    </source>
</evidence>
<name>A0A844YZP5_9SPHN</name>
<keyword evidence="1" id="KW-0732">Signal</keyword>
<evidence type="ECO:0000256" key="1">
    <source>
        <dbReference type="SAM" id="SignalP"/>
    </source>
</evidence>
<dbReference type="PANTHER" id="PTHR38436:SF1">
    <property type="entry name" value="ESTER CYCLASE"/>
    <property type="match status" value="1"/>
</dbReference>
<dbReference type="RefSeq" id="WP_160771864.1">
    <property type="nucleotide sequence ID" value="NZ_WTYV01000003.1"/>
</dbReference>
<dbReference type="Proteomes" id="UP000466966">
    <property type="component" value="Unassembled WGS sequence"/>
</dbReference>
<dbReference type="OrthoDB" id="9812089at2"/>
<dbReference type="InterPro" id="IPR009959">
    <property type="entry name" value="Cyclase_SnoaL-like"/>
</dbReference>
<evidence type="ECO:0000313" key="3">
    <source>
        <dbReference type="EMBL" id="MXO71934.1"/>
    </source>
</evidence>
<feature type="domain" description="SnoaL-like" evidence="2">
    <location>
        <begin position="33"/>
        <end position="128"/>
    </location>
</feature>
<dbReference type="AlphaFoldDB" id="A0A844YZP5"/>
<protein>
    <submittedName>
        <fullName evidence="3">Polyketide cyclase</fullName>
    </submittedName>
</protein>
<comment type="caution">
    <text evidence="3">The sequence shown here is derived from an EMBL/GenBank/DDBJ whole genome shotgun (WGS) entry which is preliminary data.</text>
</comment>
<reference evidence="3 4" key="1">
    <citation type="submission" date="2019-12" db="EMBL/GenBank/DDBJ databases">
        <title>Genomic-based taxomic classification of the family Erythrobacteraceae.</title>
        <authorList>
            <person name="Xu L."/>
        </authorList>
    </citation>
    <scope>NUCLEOTIDE SEQUENCE [LARGE SCALE GENOMIC DNA]</scope>
    <source>
        <strain evidence="3 4">M0322</strain>
    </source>
</reference>
<dbReference type="EMBL" id="WTYV01000003">
    <property type="protein sequence ID" value="MXO71934.1"/>
    <property type="molecule type" value="Genomic_DNA"/>
</dbReference>
<feature type="signal peptide" evidence="1">
    <location>
        <begin position="1"/>
        <end position="17"/>
    </location>
</feature>
<feature type="chain" id="PRO_5032987665" evidence="1">
    <location>
        <begin position="18"/>
        <end position="146"/>
    </location>
</feature>
<dbReference type="Gene3D" id="3.10.450.50">
    <property type="match status" value="1"/>
</dbReference>
<keyword evidence="4" id="KW-1185">Reference proteome</keyword>
<dbReference type="PROSITE" id="PS51257">
    <property type="entry name" value="PROKAR_LIPOPROTEIN"/>
    <property type="match status" value="1"/>
</dbReference>
<dbReference type="PANTHER" id="PTHR38436">
    <property type="entry name" value="POLYKETIDE CYCLASE SNOAL-LIKE DOMAIN"/>
    <property type="match status" value="1"/>
</dbReference>
<evidence type="ECO:0000259" key="2">
    <source>
        <dbReference type="Pfam" id="PF12680"/>
    </source>
</evidence>
<dbReference type="GO" id="GO:0030638">
    <property type="term" value="P:polyketide metabolic process"/>
    <property type="evidence" value="ECO:0007669"/>
    <property type="project" value="InterPro"/>
</dbReference>